<dbReference type="Proteomes" id="UP001303046">
    <property type="component" value="Unassembled WGS sequence"/>
</dbReference>
<comment type="caution">
    <text evidence="2">The sequence shown here is derived from an EMBL/GenBank/DDBJ whole genome shotgun (WGS) entry which is preliminary data.</text>
</comment>
<evidence type="ECO:0000313" key="3">
    <source>
        <dbReference type="Proteomes" id="UP001303046"/>
    </source>
</evidence>
<evidence type="ECO:0000256" key="1">
    <source>
        <dbReference type="SAM" id="MobiDB-lite"/>
    </source>
</evidence>
<organism evidence="2 3">
    <name type="scientific">Necator americanus</name>
    <name type="common">Human hookworm</name>
    <dbReference type="NCBI Taxonomy" id="51031"/>
    <lineage>
        <taxon>Eukaryota</taxon>
        <taxon>Metazoa</taxon>
        <taxon>Ecdysozoa</taxon>
        <taxon>Nematoda</taxon>
        <taxon>Chromadorea</taxon>
        <taxon>Rhabditida</taxon>
        <taxon>Rhabditina</taxon>
        <taxon>Rhabditomorpha</taxon>
        <taxon>Strongyloidea</taxon>
        <taxon>Ancylostomatidae</taxon>
        <taxon>Bunostominae</taxon>
        <taxon>Necator</taxon>
    </lineage>
</organism>
<evidence type="ECO:0000313" key="2">
    <source>
        <dbReference type="EMBL" id="KAK6726446.1"/>
    </source>
</evidence>
<feature type="region of interest" description="Disordered" evidence="1">
    <location>
        <begin position="125"/>
        <end position="152"/>
    </location>
</feature>
<reference evidence="2 3" key="1">
    <citation type="submission" date="2023-08" db="EMBL/GenBank/DDBJ databases">
        <title>A Necator americanus chromosomal reference genome.</title>
        <authorList>
            <person name="Ilik V."/>
            <person name="Petrzelkova K.J."/>
            <person name="Pardy F."/>
            <person name="Fuh T."/>
            <person name="Niatou-Singa F.S."/>
            <person name="Gouil Q."/>
            <person name="Baker L."/>
            <person name="Ritchie M.E."/>
            <person name="Jex A.R."/>
            <person name="Gazzola D."/>
            <person name="Li H."/>
            <person name="Toshio Fujiwara R."/>
            <person name="Zhan B."/>
            <person name="Aroian R.V."/>
            <person name="Pafco B."/>
            <person name="Schwarz E.M."/>
        </authorList>
    </citation>
    <scope>NUCLEOTIDE SEQUENCE [LARGE SCALE GENOMIC DNA]</scope>
    <source>
        <strain evidence="2 3">Aroian</strain>
        <tissue evidence="2">Whole animal</tissue>
    </source>
</reference>
<accession>A0ABR1BMY0</accession>
<protein>
    <recommendedName>
        <fullName evidence="4">Reverse transcriptase domain-containing protein</fullName>
    </recommendedName>
</protein>
<keyword evidence="3" id="KW-1185">Reference proteome</keyword>
<dbReference type="EMBL" id="JAVFWL010000001">
    <property type="protein sequence ID" value="KAK6726446.1"/>
    <property type="molecule type" value="Genomic_DNA"/>
</dbReference>
<proteinExistence type="predicted"/>
<sequence>MENVDEEYDYLHDCAKKAESFKTTKRRLSLETLELIRQREEAHATRNQELRSCLAGYCREVIKENLRERSAEQLAEAAEAWKSIRYARRDFASRKTRMTALRNTKGDMSVSPSDEVLLSEIRHAGKKTYGTRSRQNKTRTPEESSASTHQHPGEALYTLPVGMQGLKMSWMKDSHASKQGFKRKGFSTIDHIRTVSKPIEVSREYKMPLCLTFIDLKKAFNSVETEAVAEALDNQGVPTQCIKHQPSGTNAVRIRRNRLHRFSAEFPKDGIHAQQMGLGCPMQFEDQREPR</sequence>
<evidence type="ECO:0008006" key="4">
    <source>
        <dbReference type="Google" id="ProtNLM"/>
    </source>
</evidence>
<gene>
    <name evidence="2" type="primary">Necator_chrI.g765</name>
    <name evidence="2" type="ORF">RB195_004642</name>
</gene>
<name>A0ABR1BMY0_NECAM</name>